<organism evidence="4 5">
    <name type="scientific">Pleurostoma richardsiae</name>
    <dbReference type="NCBI Taxonomy" id="41990"/>
    <lineage>
        <taxon>Eukaryota</taxon>
        <taxon>Fungi</taxon>
        <taxon>Dikarya</taxon>
        <taxon>Ascomycota</taxon>
        <taxon>Pezizomycotina</taxon>
        <taxon>Sordariomycetes</taxon>
        <taxon>Sordariomycetidae</taxon>
        <taxon>Calosphaeriales</taxon>
        <taxon>Pleurostomataceae</taxon>
        <taxon>Pleurostoma</taxon>
    </lineage>
</organism>
<dbReference type="Pfam" id="PF12051">
    <property type="entry name" value="DUF3533"/>
    <property type="match status" value="1"/>
</dbReference>
<keyword evidence="2" id="KW-1133">Transmembrane helix</keyword>
<feature type="transmembrane region" description="Helical" evidence="2">
    <location>
        <begin position="310"/>
        <end position="331"/>
    </location>
</feature>
<feature type="transmembrane region" description="Helical" evidence="2">
    <location>
        <begin position="392"/>
        <end position="415"/>
    </location>
</feature>
<gene>
    <name evidence="4" type="ORF">NKR23_g9880</name>
</gene>
<feature type="transmembrane region" description="Helical" evidence="2">
    <location>
        <begin position="338"/>
        <end position="358"/>
    </location>
</feature>
<comment type="caution">
    <text evidence="4">The sequence shown here is derived from an EMBL/GenBank/DDBJ whole genome shotgun (WGS) entry which is preliminary data.</text>
</comment>
<evidence type="ECO:0000313" key="4">
    <source>
        <dbReference type="EMBL" id="KAJ9136519.1"/>
    </source>
</evidence>
<proteinExistence type="predicted"/>
<keyword evidence="2" id="KW-0472">Membrane</keyword>
<evidence type="ECO:0000256" key="1">
    <source>
        <dbReference type="SAM" id="MobiDB-lite"/>
    </source>
</evidence>
<feature type="compositionally biased region" description="Basic and acidic residues" evidence="1">
    <location>
        <begin position="492"/>
        <end position="502"/>
    </location>
</feature>
<dbReference type="InterPro" id="IPR053001">
    <property type="entry name" value="MNNG_permease-like"/>
</dbReference>
<evidence type="ECO:0000313" key="5">
    <source>
        <dbReference type="Proteomes" id="UP001174694"/>
    </source>
</evidence>
<feature type="transmembrane region" description="Helical" evidence="2">
    <location>
        <begin position="233"/>
        <end position="258"/>
    </location>
</feature>
<feature type="transmembrane region" description="Helical" evidence="2">
    <location>
        <begin position="278"/>
        <end position="298"/>
    </location>
</feature>
<dbReference type="GO" id="GO:0016020">
    <property type="term" value="C:membrane"/>
    <property type="evidence" value="ECO:0007669"/>
    <property type="project" value="TreeGrafter"/>
</dbReference>
<dbReference type="EMBL" id="JANBVO010000040">
    <property type="protein sequence ID" value="KAJ9136519.1"/>
    <property type="molecule type" value="Genomic_DNA"/>
</dbReference>
<accession>A0AA38VJK4</accession>
<name>A0AA38VJK4_9PEZI</name>
<dbReference type="PANTHER" id="PTHR34814:SF2">
    <property type="entry name" value="DUF3533 DOMAIN-CONTAINING PROTEIN"/>
    <property type="match status" value="1"/>
</dbReference>
<sequence length="523" mass="58555">MAELESDARGLITRLYPKAKLEHVTTTDRKQFHANRIKFLQLAGKNFLLLQLLFLGLFSYVFGSLFQQSSHIHNINVAFVDYDGGAIGAAVRAAYQSLRGETYPTLLERSPESYNTPGDLRHATCMTDYWAALYVSPGASASLARALAGNGSAGYDKTDVLTFVWNEARYSATVDAVIATNLQTLSSAARMEYITSNSTSIGPLSDPVVLSLLAQPWELTSIDIQPTTQGSRAIYNTLVIILILIQEFFYLGTINGLYQQLKIYGRIAPARIILVRNLNSGAYCFVGSLCTVGTIWAFRSGWDVNANQFVLSWMIVWLFAHLNFVTLDVFTIWAPLPYVPMALISWVIFNVTSILLPFELCPGFYRIGYAAPAHEVYQVLIDIWSRGCNPQLYYALPIMFTWEVAGVCLSALGVYRRCHYTTLAEQDQEKKFKERLDAAMEFERKREREIREAEAAHPESEIEKLPTSGTEGPEDEAECRDELSKVMSRQDSLARRDQRRASEALSFGPCFSLPFAGSSDSDE</sequence>
<feature type="domain" description="DUF3533" evidence="3">
    <location>
        <begin position="46"/>
        <end position="406"/>
    </location>
</feature>
<evidence type="ECO:0000259" key="3">
    <source>
        <dbReference type="Pfam" id="PF12051"/>
    </source>
</evidence>
<feature type="transmembrane region" description="Helical" evidence="2">
    <location>
        <begin position="46"/>
        <end position="66"/>
    </location>
</feature>
<keyword evidence="5" id="KW-1185">Reference proteome</keyword>
<keyword evidence="2" id="KW-0812">Transmembrane</keyword>
<dbReference type="InterPro" id="IPR022703">
    <property type="entry name" value="DUF3533"/>
</dbReference>
<dbReference type="Proteomes" id="UP001174694">
    <property type="component" value="Unassembled WGS sequence"/>
</dbReference>
<feature type="region of interest" description="Disordered" evidence="1">
    <location>
        <begin position="451"/>
        <end position="503"/>
    </location>
</feature>
<reference evidence="4" key="1">
    <citation type="submission" date="2022-07" db="EMBL/GenBank/DDBJ databases">
        <title>Fungi with potential for degradation of polypropylene.</title>
        <authorList>
            <person name="Gostincar C."/>
        </authorList>
    </citation>
    <scope>NUCLEOTIDE SEQUENCE</scope>
    <source>
        <strain evidence="4">EXF-13308</strain>
    </source>
</reference>
<protein>
    <submittedName>
        <fullName evidence="4">Nitrosoguanidine resistance protein SNG1</fullName>
    </submittedName>
</protein>
<evidence type="ECO:0000256" key="2">
    <source>
        <dbReference type="SAM" id="Phobius"/>
    </source>
</evidence>
<feature type="compositionally biased region" description="Basic and acidic residues" evidence="1">
    <location>
        <begin position="451"/>
        <end position="464"/>
    </location>
</feature>
<dbReference type="PANTHER" id="PTHR34814">
    <property type="entry name" value="NITROSOGUANIDINE RESISTANCE PROTEIN SNG1"/>
    <property type="match status" value="1"/>
</dbReference>
<dbReference type="AlphaFoldDB" id="A0AA38VJK4"/>